<keyword evidence="8" id="KW-1185">Reference proteome</keyword>
<feature type="compositionally biased region" description="Low complexity" evidence="6">
    <location>
        <begin position="11"/>
        <end position="23"/>
    </location>
</feature>
<organism evidence="7 8">
    <name type="scientific">Vanrija albida</name>
    <dbReference type="NCBI Taxonomy" id="181172"/>
    <lineage>
        <taxon>Eukaryota</taxon>
        <taxon>Fungi</taxon>
        <taxon>Dikarya</taxon>
        <taxon>Basidiomycota</taxon>
        <taxon>Agaricomycotina</taxon>
        <taxon>Tremellomycetes</taxon>
        <taxon>Trichosporonales</taxon>
        <taxon>Trichosporonaceae</taxon>
        <taxon>Vanrija</taxon>
    </lineage>
</organism>
<dbReference type="GeneID" id="95981614"/>
<feature type="compositionally biased region" description="Gly residues" evidence="6">
    <location>
        <begin position="392"/>
        <end position="411"/>
    </location>
</feature>
<dbReference type="PANTHER" id="PTHR13028:SF0">
    <property type="entry name" value="RRNA-PROCESSING PROTEIN EBP2-RELATED"/>
    <property type="match status" value="1"/>
</dbReference>
<proteinExistence type="inferred from homology"/>
<evidence type="ECO:0000256" key="1">
    <source>
        <dbReference type="ARBA" id="ARBA00004604"/>
    </source>
</evidence>
<evidence type="ECO:0000256" key="2">
    <source>
        <dbReference type="ARBA" id="ARBA00007336"/>
    </source>
</evidence>
<keyword evidence="5" id="KW-0539">Nucleus</keyword>
<name>A0ABR3QDM9_9TREE</name>
<comment type="subcellular location">
    <subcellularLocation>
        <location evidence="1">Nucleus</location>
        <location evidence="1">Nucleolus</location>
    </subcellularLocation>
</comment>
<accession>A0ABR3QDM9</accession>
<feature type="compositionally biased region" description="Acidic residues" evidence="6">
    <location>
        <begin position="314"/>
        <end position="330"/>
    </location>
</feature>
<feature type="compositionally biased region" description="Acidic residues" evidence="6">
    <location>
        <begin position="42"/>
        <end position="74"/>
    </location>
</feature>
<feature type="compositionally biased region" description="Gly residues" evidence="6">
    <location>
        <begin position="334"/>
        <end position="347"/>
    </location>
</feature>
<dbReference type="InterPro" id="IPR008610">
    <property type="entry name" value="Ebp2"/>
</dbReference>
<protein>
    <submittedName>
        <fullName evidence="7">rRNA-processing protein EBP2</fullName>
    </submittedName>
</protein>
<evidence type="ECO:0000256" key="4">
    <source>
        <dbReference type="ARBA" id="ARBA00023054"/>
    </source>
</evidence>
<sequence>MAPTNKKAGKKGAAAPVKPAAVAGKKKAPAAKPAPVPAPPADEIDEDEDDEDWEDDEEEDDDDSEDDEDEDEENGGVSEKGMKRLLELVGPEDLDEFEIARLGSDEDEDEDDEEDDEEIEADDDEEEEDNTILVAEADPDAVAVDELGSDVSVDEDAVPMRKLTTSNKPAMRVLTEGIKMTNTPWPEHLISQSSTILEVDPSDDLQREMAFYKLALEAVPAARKLANKFGIPFTRPNDYYAEMVKSDEHMERVRTKLVEEAQGIKKSEEAKKQRELKKYGKQIQVENLKAREQDKKSFADRVAGIKRKRKDGAEIGDEGDDDEFGIGLEEDGPRGGGRAARGRGAGGKSKMPRSARDAKYSLGGSSRRAKQNDRESANDFSSFGSEHKRGGGKGGRGGKAGGAGGRGGKAGGATQRPGKSKRHSRRK</sequence>
<reference evidence="7 8" key="1">
    <citation type="submission" date="2023-08" db="EMBL/GenBank/DDBJ databases">
        <title>Annotated Genome Sequence of Vanrija albida AlHP1.</title>
        <authorList>
            <person name="Herzog R."/>
        </authorList>
    </citation>
    <scope>NUCLEOTIDE SEQUENCE [LARGE SCALE GENOMIC DNA]</scope>
    <source>
        <strain evidence="7 8">AlHP1</strain>
    </source>
</reference>
<feature type="compositionally biased region" description="Basic and acidic residues" evidence="6">
    <location>
        <begin position="289"/>
        <end position="299"/>
    </location>
</feature>
<feature type="region of interest" description="Disordered" evidence="6">
    <location>
        <begin position="1"/>
        <end position="142"/>
    </location>
</feature>
<dbReference type="EMBL" id="JBBXJM010000001">
    <property type="protein sequence ID" value="KAL1412823.1"/>
    <property type="molecule type" value="Genomic_DNA"/>
</dbReference>
<evidence type="ECO:0000313" key="8">
    <source>
        <dbReference type="Proteomes" id="UP001565368"/>
    </source>
</evidence>
<evidence type="ECO:0000313" key="7">
    <source>
        <dbReference type="EMBL" id="KAL1412823.1"/>
    </source>
</evidence>
<comment type="caution">
    <text evidence="7">The sequence shown here is derived from an EMBL/GenBank/DDBJ whole genome shotgun (WGS) entry which is preliminary data.</text>
</comment>
<keyword evidence="3" id="KW-0690">Ribosome biogenesis</keyword>
<evidence type="ECO:0000256" key="6">
    <source>
        <dbReference type="SAM" id="MobiDB-lite"/>
    </source>
</evidence>
<feature type="region of interest" description="Disordered" evidence="6">
    <location>
        <begin position="289"/>
        <end position="427"/>
    </location>
</feature>
<evidence type="ECO:0000256" key="3">
    <source>
        <dbReference type="ARBA" id="ARBA00022517"/>
    </source>
</evidence>
<dbReference type="PANTHER" id="PTHR13028">
    <property type="entry name" value="RRNA PROCESSING PROTEIN EBNA1-BINDING PROTEIN-RELATED"/>
    <property type="match status" value="1"/>
</dbReference>
<gene>
    <name evidence="7" type="primary">ebp2</name>
    <name evidence="7" type="ORF">Q8F55_000571</name>
</gene>
<feature type="compositionally biased region" description="Acidic residues" evidence="6">
    <location>
        <begin position="105"/>
        <end position="130"/>
    </location>
</feature>
<evidence type="ECO:0000256" key="5">
    <source>
        <dbReference type="ARBA" id="ARBA00023242"/>
    </source>
</evidence>
<dbReference type="Pfam" id="PF05890">
    <property type="entry name" value="Ebp2"/>
    <property type="match status" value="1"/>
</dbReference>
<dbReference type="Proteomes" id="UP001565368">
    <property type="component" value="Unassembled WGS sequence"/>
</dbReference>
<keyword evidence="4" id="KW-0175">Coiled coil</keyword>
<feature type="compositionally biased region" description="Basic residues" evidence="6">
    <location>
        <begin position="418"/>
        <end position="427"/>
    </location>
</feature>
<dbReference type="RefSeq" id="XP_069212767.1">
    <property type="nucleotide sequence ID" value="XM_069349223.1"/>
</dbReference>
<comment type="similarity">
    <text evidence="2">Belongs to the EBP2 family.</text>
</comment>